<organism evidence="1 2">
    <name type="scientific">Lelliottia amnigena</name>
    <name type="common">Enterobacter amnigenus</name>
    <dbReference type="NCBI Taxonomy" id="61646"/>
    <lineage>
        <taxon>Bacteria</taxon>
        <taxon>Pseudomonadati</taxon>
        <taxon>Pseudomonadota</taxon>
        <taxon>Gammaproteobacteria</taxon>
        <taxon>Enterobacterales</taxon>
        <taxon>Enterobacteriaceae</taxon>
        <taxon>Lelliottia</taxon>
    </lineage>
</organism>
<comment type="caution">
    <text evidence="1">The sequence shown here is derived from an EMBL/GenBank/DDBJ whole genome shotgun (WGS) entry which is preliminary data.</text>
</comment>
<gene>
    <name evidence="1" type="ORF">I7V27_13425</name>
</gene>
<accession>A0AAP2AFX3</accession>
<name>A0AAP2AFX3_LELAM</name>
<dbReference type="RefSeq" id="WP_202665941.1">
    <property type="nucleotide sequence ID" value="NZ_JAENMR010000006.1"/>
</dbReference>
<dbReference type="InterPro" id="IPR006521">
    <property type="entry name" value="Tail_protein_I"/>
</dbReference>
<reference evidence="1" key="1">
    <citation type="submission" date="2020-12" db="EMBL/GenBank/DDBJ databases">
        <title>Draft genome sequence of Enterobacter spp., Lelliottia spp. and Serratia spp. isolated from drinking water reservoirs and lakes.</title>
        <authorList>
            <person name="Reitter C."/>
            <person name="Neuhaus K."/>
            <person name="Huegler M."/>
        </authorList>
    </citation>
    <scope>NUCLEOTIDE SEQUENCE</scope>
    <source>
        <strain evidence="1">TZW15</strain>
    </source>
</reference>
<evidence type="ECO:0000313" key="2">
    <source>
        <dbReference type="Proteomes" id="UP000653275"/>
    </source>
</evidence>
<dbReference type="Pfam" id="PF09684">
    <property type="entry name" value="Tail_P2_I"/>
    <property type="match status" value="1"/>
</dbReference>
<dbReference type="EMBL" id="JAENMS010000006">
    <property type="protein sequence ID" value="MBL5935439.1"/>
    <property type="molecule type" value="Genomic_DNA"/>
</dbReference>
<dbReference type="AlphaFoldDB" id="A0AAP2AFX3"/>
<dbReference type="NCBIfam" id="TIGR01634">
    <property type="entry name" value="tail_P2_I"/>
    <property type="match status" value="1"/>
</dbReference>
<dbReference type="Proteomes" id="UP000653275">
    <property type="component" value="Unassembled WGS sequence"/>
</dbReference>
<protein>
    <submittedName>
        <fullName evidence="1">Phage tail protein I</fullName>
    </submittedName>
</protein>
<proteinExistence type="predicted"/>
<evidence type="ECO:0000313" key="1">
    <source>
        <dbReference type="EMBL" id="MBL5935439.1"/>
    </source>
</evidence>
<sequence>MATDIRSILPPNASSPERALEFAHAGRITGVPVPVRDAKNPDACPADLLPWLAWEYGVDTWNTDWTEQEKRSAIKRAAYIHRHRGTPAAVEMSLSDSPFSTHITEWFEQTPRGEPYTFGLEVIQDGRPITQMDHQDLKNAVLRAKNLRSWFSISFRGEMSGDAILAGYIVASETVTFTTGE</sequence>